<proteinExistence type="inferred from homology"/>
<comment type="similarity">
    <text evidence="5">Belongs to the zinc-containing alcohol dehydrogenase family.</text>
</comment>
<comment type="cofactor">
    <cofactor evidence="5">
        <name>Zn(2+)</name>
        <dbReference type="ChEBI" id="CHEBI:29105"/>
    </cofactor>
</comment>
<dbReference type="InterPro" id="IPR013149">
    <property type="entry name" value="ADH-like_C"/>
</dbReference>
<dbReference type="Gene3D" id="3.40.50.720">
    <property type="entry name" value="NAD(P)-binding Rossmann-like Domain"/>
    <property type="match status" value="1"/>
</dbReference>
<feature type="domain" description="Enoyl reductase (ER)" evidence="7">
    <location>
        <begin position="31"/>
        <end position="380"/>
    </location>
</feature>
<dbReference type="PROSITE" id="PS00059">
    <property type="entry name" value="ADH_ZINC"/>
    <property type="match status" value="1"/>
</dbReference>
<evidence type="ECO:0000256" key="1">
    <source>
        <dbReference type="ARBA" id="ARBA00022723"/>
    </source>
</evidence>
<organism evidence="8 9">
    <name type="scientific">Arenibacterium halophilum</name>
    <dbReference type="NCBI Taxonomy" id="2583821"/>
    <lineage>
        <taxon>Bacteria</taxon>
        <taxon>Pseudomonadati</taxon>
        <taxon>Pseudomonadota</taxon>
        <taxon>Alphaproteobacteria</taxon>
        <taxon>Rhodobacterales</taxon>
        <taxon>Paracoccaceae</taxon>
        <taxon>Arenibacterium</taxon>
    </lineage>
</organism>
<sequence>MPNTEQSPRQGRSAVLRHSPVARPYAETRPLTIETLTLDAPGRDEVVVKIAAAGLCHSDLSVINGDRPRPTPMALGHEAAGVVVECGPGVTGLEVGDHVIMVFVPSCGHCAPCAEGRAALCEPGAVANNEGVLLGGGIRMHAGEEQVYHHVGVSAFGEYAVVSARSLVKVDKDLPLDKAALFGCAVLTGMGAVVNTAQVRPGQSVAVVGLGGVGLAAVLGALAAGAADVIAADIDPSKLEFAQKLGATAVVNSGAKDAVDQVKALTKGGVHSAIETAGVAPAFDFAYNVTRRGGQTVTASLANPSVNVAIQQVRLVGEERTVRGSYLGGGVPSRDIPRYIALYQQGRLPVDRLMTSSGPLDDINAAFDMLAEGKTIRHVIQMG</sequence>
<evidence type="ECO:0000256" key="4">
    <source>
        <dbReference type="ARBA" id="ARBA00023027"/>
    </source>
</evidence>
<evidence type="ECO:0000256" key="5">
    <source>
        <dbReference type="RuleBase" id="RU361277"/>
    </source>
</evidence>
<dbReference type="PANTHER" id="PTHR43880:SF12">
    <property type="entry name" value="ALCOHOL DEHYDROGENASE CLASS-3"/>
    <property type="match status" value="1"/>
</dbReference>
<dbReference type="SUPFAM" id="SSF51735">
    <property type="entry name" value="NAD(P)-binding Rossmann-fold domains"/>
    <property type="match status" value="1"/>
</dbReference>
<dbReference type="PANTHER" id="PTHR43880">
    <property type="entry name" value="ALCOHOL DEHYDROGENASE"/>
    <property type="match status" value="1"/>
</dbReference>
<name>A0ABY2X3F8_9RHOB</name>
<dbReference type="SMART" id="SM00829">
    <property type="entry name" value="PKS_ER"/>
    <property type="match status" value="1"/>
</dbReference>
<dbReference type="Pfam" id="PF00107">
    <property type="entry name" value="ADH_zinc_N"/>
    <property type="match status" value="1"/>
</dbReference>
<dbReference type="Proteomes" id="UP001191082">
    <property type="component" value="Unassembled WGS sequence"/>
</dbReference>
<feature type="region of interest" description="Disordered" evidence="6">
    <location>
        <begin position="1"/>
        <end position="21"/>
    </location>
</feature>
<evidence type="ECO:0000313" key="8">
    <source>
        <dbReference type="EMBL" id="TMV09279.1"/>
    </source>
</evidence>
<dbReference type="Gene3D" id="3.90.180.10">
    <property type="entry name" value="Medium-chain alcohol dehydrogenases, catalytic domain"/>
    <property type="match status" value="1"/>
</dbReference>
<keyword evidence="2 5" id="KW-0862">Zinc</keyword>
<evidence type="ECO:0000256" key="2">
    <source>
        <dbReference type="ARBA" id="ARBA00022833"/>
    </source>
</evidence>
<comment type="caution">
    <text evidence="8">The sequence shown here is derived from an EMBL/GenBank/DDBJ whole genome shotgun (WGS) entry which is preliminary data.</text>
</comment>
<dbReference type="RefSeq" id="WP_138865551.1">
    <property type="nucleotide sequence ID" value="NZ_VCPC01000005.1"/>
</dbReference>
<dbReference type="InterPro" id="IPR020843">
    <property type="entry name" value="ER"/>
</dbReference>
<feature type="compositionally biased region" description="Polar residues" evidence="6">
    <location>
        <begin position="1"/>
        <end position="10"/>
    </location>
</feature>
<accession>A0ABY2X3F8</accession>
<keyword evidence="1 5" id="KW-0479">Metal-binding</keyword>
<evidence type="ECO:0000259" key="7">
    <source>
        <dbReference type="SMART" id="SM00829"/>
    </source>
</evidence>
<dbReference type="InterPro" id="IPR002328">
    <property type="entry name" value="ADH_Zn_CS"/>
</dbReference>
<evidence type="ECO:0000256" key="3">
    <source>
        <dbReference type="ARBA" id="ARBA00023002"/>
    </source>
</evidence>
<dbReference type="InterPro" id="IPR036291">
    <property type="entry name" value="NAD(P)-bd_dom_sf"/>
</dbReference>
<dbReference type="EMBL" id="VCPC01000005">
    <property type="protein sequence ID" value="TMV09279.1"/>
    <property type="molecule type" value="Genomic_DNA"/>
</dbReference>
<dbReference type="SUPFAM" id="SSF50129">
    <property type="entry name" value="GroES-like"/>
    <property type="match status" value="2"/>
</dbReference>
<dbReference type="InterPro" id="IPR011032">
    <property type="entry name" value="GroES-like_sf"/>
</dbReference>
<keyword evidence="3" id="KW-0560">Oxidoreductase</keyword>
<dbReference type="Pfam" id="PF08240">
    <property type="entry name" value="ADH_N"/>
    <property type="match status" value="1"/>
</dbReference>
<dbReference type="CDD" id="cd08281">
    <property type="entry name" value="liver_ADH_like1"/>
    <property type="match status" value="1"/>
</dbReference>
<protein>
    <submittedName>
        <fullName evidence="8">Zinc-binding dehydrogenase</fullName>
    </submittedName>
</protein>
<evidence type="ECO:0000256" key="6">
    <source>
        <dbReference type="SAM" id="MobiDB-lite"/>
    </source>
</evidence>
<keyword evidence="9" id="KW-1185">Reference proteome</keyword>
<evidence type="ECO:0000313" key="9">
    <source>
        <dbReference type="Proteomes" id="UP001191082"/>
    </source>
</evidence>
<keyword evidence="4" id="KW-0520">NAD</keyword>
<reference evidence="8 9" key="1">
    <citation type="submission" date="2019-05" db="EMBL/GenBank/DDBJ databases">
        <title>Marivita sp. nov. isolated from sea sediment.</title>
        <authorList>
            <person name="Kim W."/>
        </authorList>
    </citation>
    <scope>NUCLEOTIDE SEQUENCE [LARGE SCALE GENOMIC DNA]</scope>
    <source>
        <strain evidence="8 9">CAU 1492</strain>
    </source>
</reference>
<dbReference type="InterPro" id="IPR013154">
    <property type="entry name" value="ADH-like_N"/>
</dbReference>
<gene>
    <name evidence="8" type="ORF">FGK64_19535</name>
</gene>